<dbReference type="InterPro" id="IPR038508">
    <property type="entry name" value="ArfGAP_dom_sf"/>
</dbReference>
<evidence type="ECO:0000313" key="7">
    <source>
        <dbReference type="EMBL" id="KAJ0960841.1"/>
    </source>
</evidence>
<feature type="compositionally biased region" description="Basic and acidic residues" evidence="5">
    <location>
        <begin position="158"/>
        <end position="169"/>
    </location>
</feature>
<evidence type="ECO:0000256" key="3">
    <source>
        <dbReference type="ARBA" id="ARBA00022833"/>
    </source>
</evidence>
<dbReference type="FunFam" id="1.10.220.150:FF:000005">
    <property type="entry name" value="Arf-GAP domain and FG repeat-containing protein 1"/>
    <property type="match status" value="1"/>
</dbReference>
<feature type="region of interest" description="Disordered" evidence="5">
    <location>
        <begin position="127"/>
        <end position="326"/>
    </location>
</feature>
<dbReference type="GO" id="GO:0008270">
    <property type="term" value="F:zinc ion binding"/>
    <property type="evidence" value="ECO:0007669"/>
    <property type="project" value="UniProtKB-KW"/>
</dbReference>
<feature type="compositionally biased region" description="Polar residues" evidence="5">
    <location>
        <begin position="472"/>
        <end position="482"/>
    </location>
</feature>
<comment type="caution">
    <text evidence="7">The sequence shown here is derived from an EMBL/GenBank/DDBJ whole genome shotgun (WGS) entry which is preliminary data.</text>
</comment>
<dbReference type="PANTHER" id="PTHR46085">
    <property type="entry name" value="ARFGAP/RECO-RELATED"/>
    <property type="match status" value="1"/>
</dbReference>
<dbReference type="PROSITE" id="PS50115">
    <property type="entry name" value="ARFGAP"/>
    <property type="match status" value="1"/>
</dbReference>
<reference evidence="7 8" key="1">
    <citation type="journal article" date="2022" name="Hortic Res">
        <title>The genome of Dioscorea zingiberensis sheds light on the biosynthesis, origin and evolution of the medicinally important diosgenin saponins.</title>
        <authorList>
            <person name="Li Y."/>
            <person name="Tan C."/>
            <person name="Li Z."/>
            <person name="Guo J."/>
            <person name="Li S."/>
            <person name="Chen X."/>
            <person name="Wang C."/>
            <person name="Dai X."/>
            <person name="Yang H."/>
            <person name="Song W."/>
            <person name="Hou L."/>
            <person name="Xu J."/>
            <person name="Tong Z."/>
            <person name="Xu A."/>
            <person name="Yuan X."/>
            <person name="Wang W."/>
            <person name="Yang Q."/>
            <person name="Chen L."/>
            <person name="Sun Z."/>
            <person name="Wang K."/>
            <person name="Pan B."/>
            <person name="Chen J."/>
            <person name="Bao Y."/>
            <person name="Liu F."/>
            <person name="Qi X."/>
            <person name="Gang D.R."/>
            <person name="Wen J."/>
            <person name="Li J."/>
        </authorList>
    </citation>
    <scope>NUCLEOTIDE SEQUENCE [LARGE SCALE GENOMIC DNA]</scope>
    <source>
        <strain evidence="7">Dzin_1.0</strain>
    </source>
</reference>
<feature type="compositionally biased region" description="Basic and acidic residues" evidence="5">
    <location>
        <begin position="225"/>
        <end position="236"/>
    </location>
</feature>
<dbReference type="Proteomes" id="UP001085076">
    <property type="component" value="Unassembled WGS sequence"/>
</dbReference>
<name>A0A9D5H2H6_9LILI</name>
<dbReference type="OrthoDB" id="6036at2759"/>
<dbReference type="CDD" id="cd08838">
    <property type="entry name" value="ArfGap_AGFG"/>
    <property type="match status" value="1"/>
</dbReference>
<feature type="compositionally biased region" description="Polar residues" evidence="5">
    <location>
        <begin position="345"/>
        <end position="367"/>
    </location>
</feature>
<feature type="compositionally biased region" description="Low complexity" evidence="5">
    <location>
        <begin position="288"/>
        <end position="303"/>
    </location>
</feature>
<feature type="compositionally biased region" description="Basic and acidic residues" evidence="5">
    <location>
        <begin position="127"/>
        <end position="148"/>
    </location>
</feature>
<feature type="compositionally biased region" description="Polar residues" evidence="5">
    <location>
        <begin position="241"/>
        <end position="254"/>
    </location>
</feature>
<sequence length="687" mass="75107">MANRMKEDEKNEKIIRGLLKLPANRRCINCNNLGPQYVCTNFWTFICTNCSGMHREFTHRVKSISMAKFTSQEVIALQEGGNERAKLIYFKDWDPQRHSFPDSSNIDRIREFIKHVYVDRRYTGERGTDRPLRVKSDREDSNENRMADSYHGSSRSPPYEDRYDRRYNERLSSGGRNDETNFRYRYEDKSPVHAHGDYKRSPGHFEVVDERHRDEKIGNGNQNQRIEDRRFPDAVHRASGRSPNYQKGVDSTSPPMVRPVRDILGDDVPPLQVGDIPKPNGAGVSENSSKTQRTTSSSSLGSSDGNPVELKREKSSLGSSDGNPVELKRANFGSLIDFDVDSEPPVSSTQQNVPQQTFSPPASSDNWASFDVAPQQKASQTSANASSIESSLDQLSTPGIVPAGNVLTPPVSDVQTFSKNNDARQLPVLQQNQPNFLAVGDTRSLVPPSDASMVNNLTWGPSVAPNMHITLTTPAGQPSQGPTAPAGEVSTRVLSQPPAETKPIGRKQLPEDLFTSIYPLAATPFPGWQRPPHPGMGYSMQYPVGGAMQTYSQPPQSTNPFDLVNEPSLPHASSFPSMASLQGALPSMTGNAPLLRSASFGAPPTQWMPPQQPPYPLPSSQSPYLLQHGMTNTAPQAPSHSFPMVNHGVGFGGAGAAFGATGMEQLSSARHSQPGTPSSFAGGNPFG</sequence>
<feature type="compositionally biased region" description="Basic and acidic residues" evidence="5">
    <location>
        <begin position="176"/>
        <end position="200"/>
    </location>
</feature>
<dbReference type="SUPFAM" id="SSF57863">
    <property type="entry name" value="ArfGap/RecO-like zinc finger"/>
    <property type="match status" value="1"/>
</dbReference>
<dbReference type="AlphaFoldDB" id="A0A9D5H2H6"/>
<proteinExistence type="predicted"/>
<feature type="compositionally biased region" description="Polar residues" evidence="5">
    <location>
        <begin position="665"/>
        <end position="681"/>
    </location>
</feature>
<keyword evidence="2 4" id="KW-0863">Zinc-finger</keyword>
<feature type="region of interest" description="Disordered" evidence="5">
    <location>
        <begin position="338"/>
        <end position="368"/>
    </location>
</feature>
<feature type="region of interest" description="Disordered" evidence="5">
    <location>
        <begin position="665"/>
        <end position="687"/>
    </location>
</feature>
<dbReference type="GO" id="GO:0005096">
    <property type="term" value="F:GTPase activator activity"/>
    <property type="evidence" value="ECO:0007669"/>
    <property type="project" value="InterPro"/>
</dbReference>
<dbReference type="PANTHER" id="PTHR46085:SF3">
    <property type="entry name" value="ARF GTPASE ACTIVATING PROTEIN"/>
    <property type="match status" value="1"/>
</dbReference>
<feature type="domain" description="Arf-GAP" evidence="6">
    <location>
        <begin position="12"/>
        <end position="130"/>
    </location>
</feature>
<evidence type="ECO:0000256" key="2">
    <source>
        <dbReference type="ARBA" id="ARBA00022771"/>
    </source>
</evidence>
<organism evidence="7 8">
    <name type="scientific">Dioscorea zingiberensis</name>
    <dbReference type="NCBI Taxonomy" id="325984"/>
    <lineage>
        <taxon>Eukaryota</taxon>
        <taxon>Viridiplantae</taxon>
        <taxon>Streptophyta</taxon>
        <taxon>Embryophyta</taxon>
        <taxon>Tracheophyta</taxon>
        <taxon>Spermatophyta</taxon>
        <taxon>Magnoliopsida</taxon>
        <taxon>Liliopsida</taxon>
        <taxon>Dioscoreales</taxon>
        <taxon>Dioscoreaceae</taxon>
        <taxon>Dioscorea</taxon>
    </lineage>
</organism>
<gene>
    <name evidence="7" type="ORF">J5N97_001290</name>
</gene>
<evidence type="ECO:0000256" key="5">
    <source>
        <dbReference type="SAM" id="MobiDB-lite"/>
    </source>
</evidence>
<evidence type="ECO:0000313" key="8">
    <source>
        <dbReference type="Proteomes" id="UP001085076"/>
    </source>
</evidence>
<evidence type="ECO:0000256" key="4">
    <source>
        <dbReference type="PROSITE-ProRule" id="PRU00288"/>
    </source>
</evidence>
<feature type="region of interest" description="Disordered" evidence="5">
    <location>
        <begin position="472"/>
        <end position="505"/>
    </location>
</feature>
<protein>
    <recommendedName>
        <fullName evidence="6">Arf-GAP domain-containing protein</fullName>
    </recommendedName>
</protein>
<dbReference type="PRINTS" id="PR00405">
    <property type="entry name" value="REVINTRACTNG"/>
</dbReference>
<dbReference type="Gene3D" id="1.10.220.150">
    <property type="entry name" value="Arf GTPase activating protein"/>
    <property type="match status" value="1"/>
</dbReference>
<dbReference type="InterPro" id="IPR001164">
    <property type="entry name" value="ArfGAP_dom"/>
</dbReference>
<keyword evidence="8" id="KW-1185">Reference proteome</keyword>
<feature type="compositionally biased region" description="Basic and acidic residues" evidence="5">
    <location>
        <begin position="206"/>
        <end position="217"/>
    </location>
</feature>
<dbReference type="InterPro" id="IPR044820">
    <property type="entry name" value="AGD14-like"/>
</dbReference>
<dbReference type="SMART" id="SM00105">
    <property type="entry name" value="ArfGap"/>
    <property type="match status" value="1"/>
</dbReference>
<evidence type="ECO:0000259" key="6">
    <source>
        <dbReference type="PROSITE" id="PS50115"/>
    </source>
</evidence>
<keyword evidence="1" id="KW-0479">Metal-binding</keyword>
<dbReference type="EMBL" id="JAGGNH010000057">
    <property type="protein sequence ID" value="KAJ0960841.1"/>
    <property type="molecule type" value="Genomic_DNA"/>
</dbReference>
<dbReference type="InterPro" id="IPR037278">
    <property type="entry name" value="ARFGAP/RecO"/>
</dbReference>
<keyword evidence="3" id="KW-0862">Zinc</keyword>
<evidence type="ECO:0000256" key="1">
    <source>
        <dbReference type="ARBA" id="ARBA00022723"/>
    </source>
</evidence>
<accession>A0A9D5H2H6</accession>
<dbReference type="Pfam" id="PF01412">
    <property type="entry name" value="ArfGap"/>
    <property type="match status" value="1"/>
</dbReference>